<accession>A0ABN6XH51</accession>
<dbReference type="InterPro" id="IPR052901">
    <property type="entry name" value="Bact_TGase-like"/>
</dbReference>
<reference evidence="5" key="1">
    <citation type="journal article" date="2019" name="Int. J. Syst. Evol. Microbiol.">
        <title>The Global Catalogue of Microorganisms (GCM) 10K type strain sequencing project: providing services to taxonomists for standard genome sequencing and annotation.</title>
        <authorList>
            <consortium name="The Broad Institute Genomics Platform"/>
            <consortium name="The Broad Institute Genome Sequencing Center for Infectious Disease"/>
            <person name="Wu L."/>
            <person name="Ma J."/>
        </authorList>
    </citation>
    <scope>NUCLEOTIDE SEQUENCE [LARGE SCALE GENOMIC DNA]</scope>
    <source>
        <strain evidence="5">NBRC 108725</strain>
    </source>
</reference>
<dbReference type="PANTHER" id="PTHR42736:SF1">
    <property type="entry name" value="PROTEIN-GLUTAMINE GAMMA-GLUTAMYLTRANSFERASE"/>
    <property type="match status" value="1"/>
</dbReference>
<dbReference type="PANTHER" id="PTHR42736">
    <property type="entry name" value="PROTEIN-GLUTAMINE GAMMA-GLUTAMYLTRANSFERASE"/>
    <property type="match status" value="1"/>
</dbReference>
<sequence>MPGGRSVRLDVTVGGYRGVWVPDAGALRTIDFGGDRAGRLRDAFYYNAASGTGAVLGGLAQGDRYTIDAVEPAARDADAIAALQPGTAPVPEIPVVPDELDASLETYTADAGTPGARLAAALEGLRENGYVSHGGAGEPFSRSGHSAERITELLTSRPMLGDAEQYAVTAALMARRLGFPSRVVVGFVAGSDDPSNLVGADESAWIEVNAAGAGWVPIDPNPELRDVPEPEPDDATSVSRPQSVVQPPPDDQVDQDDVVPPDVSEEDQGAQQPAWLAVLLAVLRVVGVVLVVAAVLVSPFLAILGAKWRRRRRRRNAVEPLDRIVGGWDEFADSALDHGIDAPATATRNELAMAVGGRKPLVLASAVDRAVFAPTVPQESDVDNVWAAVADLRGDLDSGRTRWERLKALVSIRSLQRRAASRREP</sequence>
<dbReference type="Pfam" id="PF01841">
    <property type="entry name" value="Transglut_core"/>
    <property type="match status" value="1"/>
</dbReference>
<dbReference type="SUPFAM" id="SSF54001">
    <property type="entry name" value="Cysteine proteinases"/>
    <property type="match status" value="1"/>
</dbReference>
<evidence type="ECO:0000313" key="5">
    <source>
        <dbReference type="Proteomes" id="UP001321498"/>
    </source>
</evidence>
<dbReference type="InterPro" id="IPR038765">
    <property type="entry name" value="Papain-like_cys_pep_sf"/>
</dbReference>
<feature type="compositionally biased region" description="Acidic residues" evidence="1">
    <location>
        <begin position="251"/>
        <end position="267"/>
    </location>
</feature>
<organism evidence="4 5">
    <name type="scientific">Naasia aerilata</name>
    <dbReference type="NCBI Taxonomy" id="1162966"/>
    <lineage>
        <taxon>Bacteria</taxon>
        <taxon>Bacillati</taxon>
        <taxon>Actinomycetota</taxon>
        <taxon>Actinomycetes</taxon>
        <taxon>Micrococcales</taxon>
        <taxon>Microbacteriaceae</taxon>
        <taxon>Naasia</taxon>
    </lineage>
</organism>
<evidence type="ECO:0000256" key="1">
    <source>
        <dbReference type="SAM" id="MobiDB-lite"/>
    </source>
</evidence>
<keyword evidence="2" id="KW-0812">Transmembrane</keyword>
<dbReference type="Proteomes" id="UP001321498">
    <property type="component" value="Chromosome"/>
</dbReference>
<feature type="transmembrane region" description="Helical" evidence="2">
    <location>
        <begin position="274"/>
        <end position="306"/>
    </location>
</feature>
<evidence type="ECO:0000313" key="4">
    <source>
        <dbReference type="EMBL" id="BDZ44179.1"/>
    </source>
</evidence>
<gene>
    <name evidence="4" type="ORF">GCM10025866_00880</name>
</gene>
<evidence type="ECO:0000256" key="2">
    <source>
        <dbReference type="SAM" id="Phobius"/>
    </source>
</evidence>
<keyword evidence="2" id="KW-1133">Transmembrane helix</keyword>
<evidence type="ECO:0000259" key="3">
    <source>
        <dbReference type="SMART" id="SM00460"/>
    </source>
</evidence>
<dbReference type="SMART" id="SM00460">
    <property type="entry name" value="TGc"/>
    <property type="match status" value="1"/>
</dbReference>
<proteinExistence type="predicted"/>
<keyword evidence="5" id="KW-1185">Reference proteome</keyword>
<feature type="domain" description="Transglutaminase-like" evidence="3">
    <location>
        <begin position="155"/>
        <end position="222"/>
    </location>
</feature>
<dbReference type="EMBL" id="AP027731">
    <property type="protein sequence ID" value="BDZ44179.1"/>
    <property type="molecule type" value="Genomic_DNA"/>
</dbReference>
<dbReference type="InterPro" id="IPR002931">
    <property type="entry name" value="Transglutaminase-like"/>
</dbReference>
<name>A0ABN6XH51_9MICO</name>
<protein>
    <recommendedName>
        <fullName evidence="3">Transglutaminase-like domain-containing protein</fullName>
    </recommendedName>
</protein>
<keyword evidence="2" id="KW-0472">Membrane</keyword>
<dbReference type="Gene3D" id="3.10.620.30">
    <property type="match status" value="1"/>
</dbReference>
<feature type="region of interest" description="Disordered" evidence="1">
    <location>
        <begin position="217"/>
        <end position="267"/>
    </location>
</feature>